<keyword evidence="5" id="KW-1185">Reference proteome</keyword>
<dbReference type="Pfam" id="PF00179">
    <property type="entry name" value="UQ_con"/>
    <property type="match status" value="1"/>
</dbReference>
<dbReference type="AlphaFoldDB" id="A0A8K0SLC3"/>
<dbReference type="GO" id="GO:0061631">
    <property type="term" value="F:ubiquitin conjugating enzyme activity"/>
    <property type="evidence" value="ECO:0007669"/>
    <property type="project" value="TreeGrafter"/>
</dbReference>
<dbReference type="SMART" id="SM00212">
    <property type="entry name" value="UBCc"/>
    <property type="match status" value="1"/>
</dbReference>
<dbReference type="Gene3D" id="3.10.110.10">
    <property type="entry name" value="Ubiquitin Conjugating Enzyme"/>
    <property type="match status" value="1"/>
</dbReference>
<name>A0A8K0SLC3_9HYPO</name>
<sequence length="285" mass="31919">MCRFITTFANGLGYTGRHLVHLKEGTYGAPHSAEVDPGQDKLVATSPAPKQLMGIEDNVLSSLMHIGGTDLAESIPESPQRMRRLMHDITMLGTSLPEGIWVRHGLGRIDMMKILIAGPVGTPYEYGLFEFDLFCTASYPTKPPVMEFRTTGNGEVAFNPNLYADGKVCLSLLGTWTGESWGPASTLLQLFVSIQAMILCEQPYYNEPTRKGVSKRRSDEYNEAVRNWTAQFAIAGWLGRPNPSPIWQDVVDYHFKKHAVDIINISEHWWYSEKEEALRLVKAKA</sequence>
<gene>
    <name evidence="4" type="ORF">B0I35DRAFT_438128</name>
</gene>
<dbReference type="InterPro" id="IPR016135">
    <property type="entry name" value="UBQ-conjugating_enzyme/RWD"/>
</dbReference>
<feature type="domain" description="UBC core" evidence="3">
    <location>
        <begin position="80"/>
        <end position="234"/>
    </location>
</feature>
<dbReference type="OrthoDB" id="47801at2759"/>
<evidence type="ECO:0000259" key="3">
    <source>
        <dbReference type="PROSITE" id="PS50127"/>
    </source>
</evidence>
<evidence type="ECO:0000313" key="4">
    <source>
        <dbReference type="EMBL" id="KAH7311467.1"/>
    </source>
</evidence>
<dbReference type="InterPro" id="IPR000608">
    <property type="entry name" value="UBC"/>
</dbReference>
<evidence type="ECO:0000313" key="5">
    <source>
        <dbReference type="Proteomes" id="UP000813444"/>
    </source>
</evidence>
<evidence type="ECO:0000256" key="1">
    <source>
        <dbReference type="ARBA" id="ARBA00022679"/>
    </source>
</evidence>
<accession>A0A8K0SLC3</accession>
<keyword evidence="1" id="KW-0808">Transferase</keyword>
<keyword evidence="2" id="KW-0833">Ubl conjugation pathway</keyword>
<organism evidence="4 5">
    <name type="scientific">Stachybotrys elegans</name>
    <dbReference type="NCBI Taxonomy" id="80388"/>
    <lineage>
        <taxon>Eukaryota</taxon>
        <taxon>Fungi</taxon>
        <taxon>Dikarya</taxon>
        <taxon>Ascomycota</taxon>
        <taxon>Pezizomycotina</taxon>
        <taxon>Sordariomycetes</taxon>
        <taxon>Hypocreomycetidae</taxon>
        <taxon>Hypocreales</taxon>
        <taxon>Stachybotryaceae</taxon>
        <taxon>Stachybotrys</taxon>
    </lineage>
</organism>
<comment type="caution">
    <text evidence="4">The sequence shown here is derived from an EMBL/GenBank/DDBJ whole genome shotgun (WGS) entry which is preliminary data.</text>
</comment>
<reference evidence="4" key="1">
    <citation type="journal article" date="2021" name="Nat. Commun.">
        <title>Genetic determinants of endophytism in the Arabidopsis root mycobiome.</title>
        <authorList>
            <person name="Mesny F."/>
            <person name="Miyauchi S."/>
            <person name="Thiergart T."/>
            <person name="Pickel B."/>
            <person name="Atanasova L."/>
            <person name="Karlsson M."/>
            <person name="Huettel B."/>
            <person name="Barry K.W."/>
            <person name="Haridas S."/>
            <person name="Chen C."/>
            <person name="Bauer D."/>
            <person name="Andreopoulos W."/>
            <person name="Pangilinan J."/>
            <person name="LaButti K."/>
            <person name="Riley R."/>
            <person name="Lipzen A."/>
            <person name="Clum A."/>
            <person name="Drula E."/>
            <person name="Henrissat B."/>
            <person name="Kohler A."/>
            <person name="Grigoriev I.V."/>
            <person name="Martin F.M."/>
            <person name="Hacquard S."/>
        </authorList>
    </citation>
    <scope>NUCLEOTIDE SEQUENCE</scope>
    <source>
        <strain evidence="4">MPI-CAGE-CH-0235</strain>
    </source>
</reference>
<dbReference type="Proteomes" id="UP000813444">
    <property type="component" value="Unassembled WGS sequence"/>
</dbReference>
<dbReference type="EMBL" id="JAGPNK010000011">
    <property type="protein sequence ID" value="KAH7311467.1"/>
    <property type="molecule type" value="Genomic_DNA"/>
</dbReference>
<evidence type="ECO:0000256" key="2">
    <source>
        <dbReference type="ARBA" id="ARBA00022786"/>
    </source>
</evidence>
<dbReference type="PROSITE" id="PS50127">
    <property type="entry name" value="UBC_2"/>
    <property type="match status" value="1"/>
</dbReference>
<dbReference type="SUPFAM" id="SSF54495">
    <property type="entry name" value="UBC-like"/>
    <property type="match status" value="1"/>
</dbReference>
<protein>
    <submittedName>
        <fullName evidence="4">Ubiquitin-conjugating enzyme/RWD-like protein</fullName>
    </submittedName>
</protein>
<dbReference type="PANTHER" id="PTHR46116:SF15">
    <property type="entry name" value="(E3-INDEPENDENT) E2 UBIQUITIN-CONJUGATING ENZYME"/>
    <property type="match status" value="1"/>
</dbReference>
<dbReference type="PANTHER" id="PTHR46116">
    <property type="entry name" value="(E3-INDEPENDENT) E2 UBIQUITIN-CONJUGATING ENZYME"/>
    <property type="match status" value="1"/>
</dbReference>
<proteinExistence type="predicted"/>